<sequence length="86" mass="9689">MNIVLEVLYRNMLSEGRENHSRTTKQYFGREFSGSRAFQQALNQPPTSAALTTTSRDANTNTLDEFLASQSIPGAIFTRFLKISDE</sequence>
<keyword evidence="2" id="KW-1185">Reference proteome</keyword>
<dbReference type="AlphaFoldDB" id="A0A8R1IZ94"/>
<accession>A0A8R1IZ94</accession>
<protein>
    <submittedName>
        <fullName evidence="1">Uncharacterized protein</fullName>
    </submittedName>
</protein>
<dbReference type="EnsemblMetazoa" id="CJA40098.1">
    <property type="protein sequence ID" value="CJA40098.1"/>
    <property type="gene ID" value="WBGene00215946"/>
</dbReference>
<evidence type="ECO:0000313" key="1">
    <source>
        <dbReference type="EnsemblMetazoa" id="CJA40098.1"/>
    </source>
</evidence>
<reference evidence="1" key="2">
    <citation type="submission" date="2022-06" db="UniProtKB">
        <authorList>
            <consortium name="EnsemblMetazoa"/>
        </authorList>
    </citation>
    <scope>IDENTIFICATION</scope>
    <source>
        <strain evidence="1">DF5081</strain>
    </source>
</reference>
<evidence type="ECO:0000313" key="2">
    <source>
        <dbReference type="Proteomes" id="UP000005237"/>
    </source>
</evidence>
<organism evidence="1 2">
    <name type="scientific">Caenorhabditis japonica</name>
    <dbReference type="NCBI Taxonomy" id="281687"/>
    <lineage>
        <taxon>Eukaryota</taxon>
        <taxon>Metazoa</taxon>
        <taxon>Ecdysozoa</taxon>
        <taxon>Nematoda</taxon>
        <taxon>Chromadorea</taxon>
        <taxon>Rhabditida</taxon>
        <taxon>Rhabditina</taxon>
        <taxon>Rhabditomorpha</taxon>
        <taxon>Rhabditoidea</taxon>
        <taxon>Rhabditidae</taxon>
        <taxon>Peloderinae</taxon>
        <taxon>Caenorhabditis</taxon>
    </lineage>
</organism>
<reference evidence="2" key="1">
    <citation type="submission" date="2010-08" db="EMBL/GenBank/DDBJ databases">
        <authorList>
            <consortium name="Caenorhabditis japonica Sequencing Consortium"/>
            <person name="Wilson R.K."/>
        </authorList>
    </citation>
    <scope>NUCLEOTIDE SEQUENCE [LARGE SCALE GENOMIC DNA]</scope>
    <source>
        <strain evidence="2">DF5081</strain>
    </source>
</reference>
<dbReference type="Proteomes" id="UP000005237">
    <property type="component" value="Unassembled WGS sequence"/>
</dbReference>
<name>A0A8R1IZ94_CAEJA</name>
<proteinExistence type="predicted"/>